<name>G4T5V2_SERID</name>
<dbReference type="GO" id="GO:0051301">
    <property type="term" value="P:cell division"/>
    <property type="evidence" value="ECO:0007669"/>
    <property type="project" value="UniProtKB-KW"/>
</dbReference>
<sequence>MSANTGLEGPSLLLAPSVRTEVVTTTTVTTTTYAPITLPALPPPPVPADPKQYPLLTARLPRRLQEFSLVFPDGAQATFRNAPVIPSLASHGKDASGDSPSRDDADADHGQESEEPVAGSGWKMLRKDEIPPGEEVDILTAVERFNRLRKRDDAMDGVELATTPSRHHPATGVAVAAPGGHGTDKRVQNGLRAQINPDFVNMRGPSGSTTSAAAPPSPLPSPTGSPAPLSFSSPRPQYASHHLPTPASAPLNPAVDHYSSPPPSTHSASVLDSRTSSMISTTNTDAAPLQPDIQLTTLLTLPSLLTHFTLLPPNLQSHVLLTLMRQAPLPVLRNIHSVLSPAMSRDFLTQLPAELVSIILSFLPGRTLARCTRVSKAWMSIIDSDPILWRELLRSSGSWFGGGPERAFARTLMNRRSVRSGVRPNYAHGHRRQLLSSPSASSASSSTISNTPAITPSPSLELPHPYKILFKSRQLTRTQWAQNQHPKHVSFAAHGSSVVTCLLFSHNRIISASDDHSIHVYNPLTGQLVKSLEGHGGGVWALAATKDTLVSGSTDRTVRIWDLEKGRCTHVFGGHKSTVRCLAIVKPELLDMTEDNGTNDADEENNVVRRERWPKRTLIVTGSRDHTLRVWKLPKAHEPPFFFMQEEEGPDQVEVADNNPYHVRLLSGHGSAVRALAARGRTLVSGSYDHTVRVWDIITGVCKWVLSGHTQKVYSIVLDHARNQACSGSMDSSVRIWSLATGQCVHVLTGHTSLVGLLGLSHSFLVSAAADSTLRVWDPSTGDLLHTLAAHTGAITCFQHDEFKILSGSDGTLKMWDIRDGTNVRDLLTGITGVWQVVFDGRWCVAASNRHDATYLDVWDFGEGVVGDGEEEWVGEGSVDGEEGDSEAEEDVDVVPTYARDNTAMDQDDNDDEDDDDDHEHIVDSSDNGRDSSPRPADGDEDMMDHDDQEDDEDDHHDVDHEISIQSHRKAQFTSPPPPGYPAPVMEYSPSPTRRNPSREGTSSRSKLKEVVASSSSGASASRHEGDVADWEFGEGATAATASGSLSGGTPREFAAGLSPGGALFSPSYHGFPGPSTGPLGFGSGFASNPNLAASSGSFATTPTSAFAAGPLAFGSVSPAGAGPATSSIFASGGGSSRAAARSSPSGEGGVSPSNGSAPVSTGAVSSLGGLNLNVTPTGPPRHGIPPPIGHWSGGSSSASSVSSSHGLGSGAGGVIVGHSVRSGGPGRPEDTPSRPSRMRRK</sequence>
<feature type="compositionally biased region" description="Low complexity" evidence="4">
    <location>
        <begin position="204"/>
        <end position="214"/>
    </location>
</feature>
<feature type="repeat" description="WD" evidence="3">
    <location>
        <begin position="748"/>
        <end position="787"/>
    </location>
</feature>
<feature type="region of interest" description="Disordered" evidence="4">
    <location>
        <begin position="1121"/>
        <end position="1242"/>
    </location>
</feature>
<feature type="compositionally biased region" description="Polar residues" evidence="4">
    <location>
        <begin position="990"/>
        <end position="1005"/>
    </location>
</feature>
<keyword evidence="6" id="KW-0132">Cell division</keyword>
<dbReference type="CDD" id="cd00200">
    <property type="entry name" value="WD40"/>
    <property type="match status" value="1"/>
</dbReference>
<keyword evidence="7" id="KW-1185">Reference proteome</keyword>
<dbReference type="STRING" id="1109443.G4T5V2"/>
<gene>
    <name evidence="6" type="ORF">PIIN_00317</name>
</gene>
<dbReference type="Gene3D" id="1.20.1280.50">
    <property type="match status" value="1"/>
</dbReference>
<proteinExistence type="predicted"/>
<dbReference type="eggNOG" id="KOG0274">
    <property type="taxonomic scope" value="Eukaryota"/>
</dbReference>
<dbReference type="InterPro" id="IPR001680">
    <property type="entry name" value="WD40_rpt"/>
</dbReference>
<protein>
    <submittedName>
        <fullName evidence="6">Related to cell division control protein CDC4</fullName>
    </submittedName>
</protein>
<dbReference type="Proteomes" id="UP000007148">
    <property type="component" value="Unassembled WGS sequence"/>
</dbReference>
<feature type="region of interest" description="Disordered" evidence="4">
    <location>
        <begin position="868"/>
        <end position="1060"/>
    </location>
</feature>
<feature type="repeat" description="WD" evidence="3">
    <location>
        <begin position="532"/>
        <end position="571"/>
    </location>
</feature>
<feature type="repeat" description="WD" evidence="3">
    <location>
        <begin position="614"/>
        <end position="633"/>
    </location>
</feature>
<dbReference type="PROSITE" id="PS50181">
    <property type="entry name" value="FBOX"/>
    <property type="match status" value="1"/>
</dbReference>
<dbReference type="PROSITE" id="PS00678">
    <property type="entry name" value="WD_REPEATS_1"/>
    <property type="match status" value="2"/>
</dbReference>
<dbReference type="PANTHER" id="PTHR19848:SF8">
    <property type="entry name" value="F-BOX AND WD REPEAT DOMAIN CONTAINING 7"/>
    <property type="match status" value="1"/>
</dbReference>
<feature type="compositionally biased region" description="Low complexity" evidence="4">
    <location>
        <begin position="436"/>
        <end position="459"/>
    </location>
</feature>
<dbReference type="InterPro" id="IPR015943">
    <property type="entry name" value="WD40/YVTN_repeat-like_dom_sf"/>
</dbReference>
<comment type="caution">
    <text evidence="6">The sequence shown here is derived from an EMBL/GenBank/DDBJ whole genome shotgun (WGS) entry which is preliminary data.</text>
</comment>
<dbReference type="InterPro" id="IPR019775">
    <property type="entry name" value="WD40_repeat_CS"/>
</dbReference>
<feature type="compositionally biased region" description="Polar residues" evidence="4">
    <location>
        <begin position="265"/>
        <end position="285"/>
    </location>
</feature>
<dbReference type="SMART" id="SM00320">
    <property type="entry name" value="WD40"/>
    <property type="match status" value="7"/>
</dbReference>
<feature type="compositionally biased region" description="Basic and acidic residues" evidence="4">
    <location>
        <begin position="91"/>
        <end position="112"/>
    </location>
</feature>
<feature type="repeat" description="WD" evidence="3">
    <location>
        <begin position="666"/>
        <end position="697"/>
    </location>
</feature>
<dbReference type="HOGENOM" id="CLU_000288_103_5_1"/>
<dbReference type="PANTHER" id="PTHR19848">
    <property type="entry name" value="WD40 REPEAT PROTEIN"/>
    <property type="match status" value="1"/>
</dbReference>
<keyword evidence="2" id="KW-0677">Repeat</keyword>
<dbReference type="SMART" id="SM00256">
    <property type="entry name" value="FBOX"/>
    <property type="match status" value="1"/>
</dbReference>
<organism evidence="6 7">
    <name type="scientific">Serendipita indica (strain DSM 11827)</name>
    <name type="common">Root endophyte fungus</name>
    <name type="synonym">Piriformospora indica</name>
    <dbReference type="NCBI Taxonomy" id="1109443"/>
    <lineage>
        <taxon>Eukaryota</taxon>
        <taxon>Fungi</taxon>
        <taxon>Dikarya</taxon>
        <taxon>Basidiomycota</taxon>
        <taxon>Agaricomycotina</taxon>
        <taxon>Agaricomycetes</taxon>
        <taxon>Sebacinales</taxon>
        <taxon>Serendipitaceae</taxon>
        <taxon>Serendipita</taxon>
    </lineage>
</organism>
<feature type="repeat" description="WD" evidence="3">
    <location>
        <begin position="788"/>
        <end position="826"/>
    </location>
</feature>
<evidence type="ECO:0000256" key="4">
    <source>
        <dbReference type="SAM" id="MobiDB-lite"/>
    </source>
</evidence>
<dbReference type="InParanoid" id="G4T5V2"/>
<feature type="compositionally biased region" description="Basic and acidic residues" evidence="4">
    <location>
        <begin position="919"/>
        <end position="933"/>
    </location>
</feature>
<dbReference type="Gene3D" id="2.130.10.10">
    <property type="entry name" value="YVTN repeat-like/Quinoprotein amine dehydrogenase"/>
    <property type="match status" value="1"/>
</dbReference>
<feature type="compositionally biased region" description="Low complexity" evidence="4">
    <location>
        <begin position="1125"/>
        <end position="1157"/>
    </location>
</feature>
<evidence type="ECO:0000256" key="1">
    <source>
        <dbReference type="ARBA" id="ARBA00022574"/>
    </source>
</evidence>
<feature type="compositionally biased region" description="Pro residues" evidence="4">
    <location>
        <begin position="215"/>
        <end position="225"/>
    </location>
</feature>
<reference evidence="6 7" key="1">
    <citation type="journal article" date="2011" name="PLoS Pathog.">
        <title>Endophytic Life Strategies Decoded by Genome and Transcriptome Analyses of the Mutualistic Root Symbiont Piriformospora indica.</title>
        <authorList>
            <person name="Zuccaro A."/>
            <person name="Lahrmann U."/>
            <person name="Guldener U."/>
            <person name="Langen G."/>
            <person name="Pfiffi S."/>
            <person name="Biedenkopf D."/>
            <person name="Wong P."/>
            <person name="Samans B."/>
            <person name="Grimm C."/>
            <person name="Basiewicz M."/>
            <person name="Murat C."/>
            <person name="Martin F."/>
            <person name="Kogel K.H."/>
        </authorList>
    </citation>
    <scope>NUCLEOTIDE SEQUENCE [LARGE SCALE GENOMIC DNA]</scope>
    <source>
        <strain evidence="6 7">DSM 11827</strain>
    </source>
</reference>
<accession>G4T5V2</accession>
<dbReference type="SUPFAM" id="SSF50978">
    <property type="entry name" value="WD40 repeat-like"/>
    <property type="match status" value="1"/>
</dbReference>
<feature type="compositionally biased region" description="Low complexity" evidence="4">
    <location>
        <begin position="1036"/>
        <end position="1050"/>
    </location>
</feature>
<dbReference type="Pfam" id="PF12937">
    <property type="entry name" value="F-box-like"/>
    <property type="match status" value="1"/>
</dbReference>
<feature type="domain" description="F-box" evidence="5">
    <location>
        <begin position="345"/>
        <end position="392"/>
    </location>
</feature>
<feature type="compositionally biased region" description="Acidic residues" evidence="4">
    <location>
        <begin position="939"/>
        <end position="955"/>
    </location>
</feature>
<dbReference type="PROSITE" id="PS50082">
    <property type="entry name" value="WD_REPEATS_2"/>
    <property type="match status" value="6"/>
</dbReference>
<feature type="region of interest" description="Disordered" evidence="4">
    <location>
        <begin position="161"/>
        <end position="285"/>
    </location>
</feature>
<dbReference type="InterPro" id="IPR020472">
    <property type="entry name" value="WD40_PAC1"/>
</dbReference>
<dbReference type="OrthoDB" id="190105at2759"/>
<feature type="repeat" description="WD" evidence="3">
    <location>
        <begin position="706"/>
        <end position="747"/>
    </location>
</feature>
<feature type="compositionally biased region" description="Low complexity" evidence="4">
    <location>
        <begin position="1190"/>
        <end position="1207"/>
    </location>
</feature>
<feature type="compositionally biased region" description="Acidic residues" evidence="4">
    <location>
        <begin position="868"/>
        <end position="893"/>
    </location>
</feature>
<dbReference type="InterPro" id="IPR036047">
    <property type="entry name" value="F-box-like_dom_sf"/>
</dbReference>
<evidence type="ECO:0000313" key="7">
    <source>
        <dbReference type="Proteomes" id="UP000007148"/>
    </source>
</evidence>
<dbReference type="PRINTS" id="PR00320">
    <property type="entry name" value="GPROTEINBRPT"/>
</dbReference>
<dbReference type="InterPro" id="IPR036322">
    <property type="entry name" value="WD40_repeat_dom_sf"/>
</dbReference>
<feature type="compositionally biased region" description="Acidic residues" evidence="4">
    <location>
        <begin position="906"/>
        <end position="918"/>
    </location>
</feature>
<feature type="compositionally biased region" description="Pro residues" evidence="4">
    <location>
        <begin position="1178"/>
        <end position="1189"/>
    </location>
</feature>
<dbReference type="Pfam" id="PF00400">
    <property type="entry name" value="WD40"/>
    <property type="match status" value="7"/>
</dbReference>
<evidence type="ECO:0000256" key="2">
    <source>
        <dbReference type="ARBA" id="ARBA00022737"/>
    </source>
</evidence>
<dbReference type="PROSITE" id="PS50294">
    <property type="entry name" value="WD_REPEATS_REGION"/>
    <property type="match status" value="4"/>
</dbReference>
<keyword evidence="6" id="KW-0131">Cell cycle</keyword>
<dbReference type="SUPFAM" id="SSF81383">
    <property type="entry name" value="F-box domain"/>
    <property type="match status" value="1"/>
</dbReference>
<evidence type="ECO:0000256" key="3">
    <source>
        <dbReference type="PROSITE-ProRule" id="PRU00221"/>
    </source>
</evidence>
<evidence type="ECO:0000259" key="5">
    <source>
        <dbReference type="PROSITE" id="PS50181"/>
    </source>
</evidence>
<dbReference type="EMBL" id="CAFZ01000004">
    <property type="protein sequence ID" value="CCA66634.1"/>
    <property type="molecule type" value="Genomic_DNA"/>
</dbReference>
<dbReference type="FunCoup" id="G4T5V2">
    <property type="interactions" value="96"/>
</dbReference>
<dbReference type="InterPro" id="IPR001810">
    <property type="entry name" value="F-box_dom"/>
</dbReference>
<feature type="region of interest" description="Disordered" evidence="4">
    <location>
        <begin position="87"/>
        <end position="125"/>
    </location>
</feature>
<keyword evidence="1 3" id="KW-0853">WD repeat</keyword>
<evidence type="ECO:0000313" key="6">
    <source>
        <dbReference type="EMBL" id="CCA66634.1"/>
    </source>
</evidence>
<feature type="region of interest" description="Disordered" evidence="4">
    <location>
        <begin position="427"/>
        <end position="459"/>
    </location>
</feature>
<dbReference type="AlphaFoldDB" id="G4T5V2"/>